<feature type="repeat" description="PPR" evidence="3">
    <location>
        <begin position="272"/>
        <end position="306"/>
    </location>
</feature>
<keyword evidence="2" id="KW-0677">Repeat</keyword>
<dbReference type="EMBL" id="GHES01037542">
    <property type="protein sequence ID" value="MPA68101.1"/>
    <property type="molecule type" value="Transcribed_RNA"/>
</dbReference>
<comment type="similarity">
    <text evidence="1">Belongs to the PPR family. P subfamily.</text>
</comment>
<feature type="repeat" description="PPR" evidence="3">
    <location>
        <begin position="202"/>
        <end position="236"/>
    </location>
</feature>
<organism evidence="4">
    <name type="scientific">Davidia involucrata</name>
    <name type="common">Dove tree</name>
    <dbReference type="NCBI Taxonomy" id="16924"/>
    <lineage>
        <taxon>Eukaryota</taxon>
        <taxon>Viridiplantae</taxon>
        <taxon>Streptophyta</taxon>
        <taxon>Embryophyta</taxon>
        <taxon>Tracheophyta</taxon>
        <taxon>Spermatophyta</taxon>
        <taxon>Magnoliopsida</taxon>
        <taxon>eudicotyledons</taxon>
        <taxon>Gunneridae</taxon>
        <taxon>Pentapetalae</taxon>
        <taxon>asterids</taxon>
        <taxon>Cornales</taxon>
        <taxon>Nyssaceae</taxon>
        <taxon>Davidia</taxon>
    </lineage>
</organism>
<feature type="repeat" description="PPR" evidence="3">
    <location>
        <begin position="167"/>
        <end position="201"/>
    </location>
</feature>
<sequence>MSSLSRLLCRSFSTSLLKPPQLTTTTTSLKSLSTDLYKERSLKKLVEKFKKCSESYRFRTKTGIYESTVRRLASAKRFRWIEEILEDQKKYMDISKEGFAVRLISLYGKSGMLDHALKVFDEMPEHNCDRTVKSFNALLGACVSSKKFDKVDEYFRELPEKLSVKPDVVSYNTLIKAFSEMGSLDSAVLMVDEMEKNGLDPDLITFNTILDVFYWNNRFVDGEKIWARMEKKNVVPDIRSYNARLVGLVSEKKMSEAVKLIEELGTMGLKADVFSYNALIRGYCKDGNVEEAKRWYGEMSNSGIVMDRGTFSILVPCVCEEGDFDFAFLLCKKIFDGRCLVDAALLQPVVDGLVKVSKIEEAKKLVQLGKSNCYSRYNLKMPSVK</sequence>
<dbReference type="Pfam" id="PF01535">
    <property type="entry name" value="PPR"/>
    <property type="match status" value="1"/>
</dbReference>
<dbReference type="GO" id="GO:0009507">
    <property type="term" value="C:chloroplast"/>
    <property type="evidence" value="ECO:0007669"/>
    <property type="project" value="TreeGrafter"/>
</dbReference>
<proteinExistence type="inferred from homology"/>
<reference evidence="4" key="1">
    <citation type="submission" date="2019-08" db="EMBL/GenBank/DDBJ databases">
        <title>Reference gene set and small RNA set construction with multiple tissues from Davidia involucrata Baill.</title>
        <authorList>
            <person name="Yang H."/>
            <person name="Zhou C."/>
            <person name="Li G."/>
            <person name="Wang J."/>
            <person name="Gao P."/>
            <person name="Wang M."/>
            <person name="Wang R."/>
            <person name="Zhao Y."/>
        </authorList>
    </citation>
    <scope>NUCLEOTIDE SEQUENCE</scope>
    <source>
        <tissue evidence="4">Mixed with DoveR01_LX</tissue>
    </source>
</reference>
<dbReference type="InterPro" id="IPR011990">
    <property type="entry name" value="TPR-like_helical_dom_sf"/>
</dbReference>
<dbReference type="PANTHER" id="PTHR47936">
    <property type="entry name" value="PPR_LONG DOMAIN-CONTAINING PROTEIN"/>
    <property type="match status" value="1"/>
</dbReference>
<dbReference type="PANTHER" id="PTHR47936:SF5">
    <property type="entry name" value="PENTACOTRIPEPTIDE-REPEAT REGION OF PRORP DOMAIN-CONTAINING PROTEIN"/>
    <property type="match status" value="1"/>
</dbReference>
<name>A0A5B7BJW6_DAVIN</name>
<evidence type="ECO:0000256" key="3">
    <source>
        <dbReference type="PROSITE-ProRule" id="PRU00708"/>
    </source>
</evidence>
<gene>
    <name evidence="4" type="ORF">Din_037542</name>
</gene>
<dbReference type="InterPro" id="IPR002885">
    <property type="entry name" value="PPR_rpt"/>
</dbReference>
<dbReference type="GO" id="GO:0010019">
    <property type="term" value="P:chloroplast-nucleus signaling pathway"/>
    <property type="evidence" value="ECO:0007669"/>
    <property type="project" value="TreeGrafter"/>
</dbReference>
<protein>
    <recommendedName>
        <fullName evidence="5">Pentatricopeptide repeat-containing protein</fullName>
    </recommendedName>
</protein>
<evidence type="ECO:0000256" key="2">
    <source>
        <dbReference type="ARBA" id="ARBA00022737"/>
    </source>
</evidence>
<evidence type="ECO:0000256" key="1">
    <source>
        <dbReference type="ARBA" id="ARBA00007626"/>
    </source>
</evidence>
<dbReference type="Pfam" id="PF13041">
    <property type="entry name" value="PPR_2"/>
    <property type="match status" value="3"/>
</dbReference>
<feature type="repeat" description="PPR" evidence="3">
    <location>
        <begin position="237"/>
        <end position="271"/>
    </location>
</feature>
<dbReference type="PROSITE" id="PS51375">
    <property type="entry name" value="PPR"/>
    <property type="match status" value="4"/>
</dbReference>
<dbReference type="AlphaFoldDB" id="A0A5B7BJW6"/>
<dbReference type="GO" id="GO:0031930">
    <property type="term" value="P:mitochondria-nucleus signaling pathway"/>
    <property type="evidence" value="ECO:0007669"/>
    <property type="project" value="TreeGrafter"/>
</dbReference>
<evidence type="ECO:0000313" key="4">
    <source>
        <dbReference type="EMBL" id="MPA68101.1"/>
    </source>
</evidence>
<dbReference type="NCBIfam" id="TIGR00756">
    <property type="entry name" value="PPR"/>
    <property type="match status" value="5"/>
</dbReference>
<dbReference type="Gene3D" id="1.25.40.10">
    <property type="entry name" value="Tetratricopeptide repeat domain"/>
    <property type="match status" value="2"/>
</dbReference>
<evidence type="ECO:0008006" key="5">
    <source>
        <dbReference type="Google" id="ProtNLM"/>
    </source>
</evidence>
<accession>A0A5B7BJW6</accession>